<dbReference type="EMBL" id="JAEUBE010000378">
    <property type="protein sequence ID" value="KAH3662220.1"/>
    <property type="molecule type" value="Genomic_DNA"/>
</dbReference>
<reference evidence="1" key="2">
    <citation type="submission" date="2021-01" db="EMBL/GenBank/DDBJ databases">
        <authorList>
            <person name="Schikora-Tamarit M.A."/>
        </authorList>
    </citation>
    <scope>NUCLEOTIDE SEQUENCE</scope>
    <source>
        <strain evidence="1">CBS6075</strain>
    </source>
</reference>
<reference evidence="1" key="1">
    <citation type="journal article" date="2021" name="Open Biol.">
        <title>Shared evolutionary footprints suggest mitochondrial oxidative damage underlies multiple complex I losses in fungi.</title>
        <authorList>
            <person name="Schikora-Tamarit M.A."/>
            <person name="Marcet-Houben M."/>
            <person name="Nosek J."/>
            <person name="Gabaldon T."/>
        </authorList>
    </citation>
    <scope>NUCLEOTIDE SEQUENCE</scope>
    <source>
        <strain evidence="1">CBS6075</strain>
    </source>
</reference>
<dbReference type="Proteomes" id="UP000769157">
    <property type="component" value="Unassembled WGS sequence"/>
</dbReference>
<name>A0A9P8NYT3_9ASCO</name>
<evidence type="ECO:0000313" key="1">
    <source>
        <dbReference type="EMBL" id="KAH3662220.1"/>
    </source>
</evidence>
<dbReference type="RefSeq" id="XP_046059309.1">
    <property type="nucleotide sequence ID" value="XM_046206656.1"/>
</dbReference>
<organism evidence="1 2">
    <name type="scientific">Ogataea philodendri</name>
    <dbReference type="NCBI Taxonomy" id="1378263"/>
    <lineage>
        <taxon>Eukaryota</taxon>
        <taxon>Fungi</taxon>
        <taxon>Dikarya</taxon>
        <taxon>Ascomycota</taxon>
        <taxon>Saccharomycotina</taxon>
        <taxon>Pichiomycetes</taxon>
        <taxon>Pichiales</taxon>
        <taxon>Pichiaceae</taxon>
        <taxon>Ogataea</taxon>
    </lineage>
</organism>
<dbReference type="GeneID" id="70237432"/>
<gene>
    <name evidence="1" type="ORF">OGAPHI_005468</name>
</gene>
<evidence type="ECO:0000313" key="2">
    <source>
        <dbReference type="Proteomes" id="UP000769157"/>
    </source>
</evidence>
<protein>
    <submittedName>
        <fullName evidence="1">Uncharacterized protein</fullName>
    </submittedName>
</protein>
<accession>A0A9P8NYT3</accession>
<sequence>MRLVNFISYTDQILVVWSREAVAIPSPSGDILILLTESRCPSSVPMIVPMTQSQTTTDEYSAYDANSNLPDFEKSIESTPGLSKAATIDDFVLSFIDEAESSTTCSSGLYERKC</sequence>
<proteinExistence type="predicted"/>
<comment type="caution">
    <text evidence="1">The sequence shown here is derived from an EMBL/GenBank/DDBJ whole genome shotgun (WGS) entry which is preliminary data.</text>
</comment>
<keyword evidence="2" id="KW-1185">Reference proteome</keyword>
<dbReference type="AlphaFoldDB" id="A0A9P8NYT3"/>